<keyword evidence="1" id="KW-0472">Membrane</keyword>
<gene>
    <name evidence="3" type="ORF">FYK55_16245</name>
</gene>
<keyword evidence="1" id="KW-1133">Transmembrane helix</keyword>
<feature type="transmembrane region" description="Helical" evidence="1">
    <location>
        <begin position="20"/>
        <end position="43"/>
    </location>
</feature>
<protein>
    <recommendedName>
        <fullName evidence="2">LssY-like C-terminal domain-containing protein</fullName>
    </recommendedName>
</protein>
<dbReference type="AlphaFoldDB" id="A0A5M6D4R8"/>
<organism evidence="3 4">
    <name type="scientific">Roseiconus nitratireducens</name>
    <dbReference type="NCBI Taxonomy" id="2605748"/>
    <lineage>
        <taxon>Bacteria</taxon>
        <taxon>Pseudomonadati</taxon>
        <taxon>Planctomycetota</taxon>
        <taxon>Planctomycetia</taxon>
        <taxon>Pirellulales</taxon>
        <taxon>Pirellulaceae</taxon>
        <taxon>Roseiconus</taxon>
    </lineage>
</organism>
<evidence type="ECO:0000313" key="3">
    <source>
        <dbReference type="EMBL" id="KAA5541766.1"/>
    </source>
</evidence>
<proteinExistence type="predicted"/>
<sequence>MSEHSDNPSDPVVPARRDVLWQRISSALGILLLVYLVVAYWLMPVFWEHYTGRHPALDDMPGVTETSDGHPGDPINLALIGMEQELKAALRAAGWYTADPLGMRSDLRIAVDSVAERPYDAAPVSRLYLWGRPEDLAFEQPVGDDPRQRHHVRFWKSGQTDDQGNPLWAGSATFDRRVGLSHTTGQITHHIAADVDLERDHLVGELRQTGRLIDIEFVDDFHQVRQGRNGGGDPWHTDGRLSLAKLRITATD</sequence>
<keyword evidence="4" id="KW-1185">Reference proteome</keyword>
<evidence type="ECO:0000259" key="2">
    <source>
        <dbReference type="Pfam" id="PF14067"/>
    </source>
</evidence>
<dbReference type="RefSeq" id="WP_150077498.1">
    <property type="nucleotide sequence ID" value="NZ_VWOX01000009.1"/>
</dbReference>
<evidence type="ECO:0000256" key="1">
    <source>
        <dbReference type="SAM" id="Phobius"/>
    </source>
</evidence>
<dbReference type="Pfam" id="PF14067">
    <property type="entry name" value="LssY_C"/>
    <property type="match status" value="1"/>
</dbReference>
<feature type="domain" description="LssY-like C-terminal" evidence="2">
    <location>
        <begin position="59"/>
        <end position="241"/>
    </location>
</feature>
<evidence type="ECO:0000313" key="4">
    <source>
        <dbReference type="Proteomes" id="UP000324479"/>
    </source>
</evidence>
<keyword evidence="1" id="KW-0812">Transmembrane</keyword>
<dbReference type="EMBL" id="VWOX01000009">
    <property type="protein sequence ID" value="KAA5541766.1"/>
    <property type="molecule type" value="Genomic_DNA"/>
</dbReference>
<dbReference type="InterPro" id="IPR025902">
    <property type="entry name" value="LssY-like-C_dom"/>
</dbReference>
<comment type="caution">
    <text evidence="3">The sequence shown here is derived from an EMBL/GenBank/DDBJ whole genome shotgun (WGS) entry which is preliminary data.</text>
</comment>
<reference evidence="3 4" key="1">
    <citation type="submission" date="2019-08" db="EMBL/GenBank/DDBJ databases">
        <authorList>
            <person name="Dhanesh K."/>
            <person name="Kumar G."/>
            <person name="Sasikala C."/>
            <person name="Venkata Ramana C."/>
        </authorList>
    </citation>
    <scope>NUCLEOTIDE SEQUENCE [LARGE SCALE GENOMIC DNA]</scope>
    <source>
        <strain evidence="3 4">JC645</strain>
    </source>
</reference>
<name>A0A5M6D4R8_9BACT</name>
<dbReference type="Proteomes" id="UP000324479">
    <property type="component" value="Unassembled WGS sequence"/>
</dbReference>
<accession>A0A5M6D4R8</accession>